<dbReference type="Pfam" id="PF00962">
    <property type="entry name" value="A_deaminase"/>
    <property type="match status" value="1"/>
</dbReference>
<dbReference type="GO" id="GO:0009117">
    <property type="term" value="P:nucleotide metabolic process"/>
    <property type="evidence" value="ECO:0007669"/>
    <property type="project" value="UniProtKB-KW"/>
</dbReference>
<dbReference type="VEuPathDB" id="FungiDB:PV09_05060"/>
<organism evidence="10 11">
    <name type="scientific">Verruconis gallopava</name>
    <dbReference type="NCBI Taxonomy" id="253628"/>
    <lineage>
        <taxon>Eukaryota</taxon>
        <taxon>Fungi</taxon>
        <taxon>Dikarya</taxon>
        <taxon>Ascomycota</taxon>
        <taxon>Pezizomycotina</taxon>
        <taxon>Dothideomycetes</taxon>
        <taxon>Pleosporomycetidae</taxon>
        <taxon>Venturiales</taxon>
        <taxon>Sympoventuriaceae</taxon>
        <taxon>Verruconis</taxon>
    </lineage>
</organism>
<keyword evidence="6" id="KW-0862">Zinc</keyword>
<name>A0A0D2AX41_9PEZI</name>
<feature type="domain" description="Adenosine deaminase" evidence="9">
    <location>
        <begin position="27"/>
        <end position="352"/>
    </location>
</feature>
<dbReference type="AlphaFoldDB" id="A0A0D2AX41"/>
<evidence type="ECO:0000313" key="11">
    <source>
        <dbReference type="Proteomes" id="UP000053259"/>
    </source>
</evidence>
<evidence type="ECO:0000256" key="7">
    <source>
        <dbReference type="ARBA" id="ARBA00023080"/>
    </source>
</evidence>
<evidence type="ECO:0000259" key="9">
    <source>
        <dbReference type="Pfam" id="PF00962"/>
    </source>
</evidence>
<gene>
    <name evidence="10" type="ORF">PV09_05060</name>
</gene>
<keyword evidence="4" id="KW-0479">Metal-binding</keyword>
<dbReference type="GO" id="GO:0006154">
    <property type="term" value="P:adenosine catabolic process"/>
    <property type="evidence" value="ECO:0007669"/>
    <property type="project" value="TreeGrafter"/>
</dbReference>
<dbReference type="OrthoDB" id="272271at2759"/>
<dbReference type="GO" id="GO:0004000">
    <property type="term" value="F:adenosine deaminase activity"/>
    <property type="evidence" value="ECO:0007669"/>
    <property type="project" value="TreeGrafter"/>
</dbReference>
<evidence type="ECO:0000256" key="5">
    <source>
        <dbReference type="ARBA" id="ARBA00022801"/>
    </source>
</evidence>
<sequence>MTLGLQFGLSAMAKRQPVDRPFVNKLPKIELHAHLSGSISRKCLHDIWLAKKEAQPELDLPDPLVAIPPSKVDYDLKTFFPLFNTYIYRLVSDIPSIHESTLRVLADFEEDGVVYLELRTTPREIPEYTISRRRYVETVLSAIEEYERNKDNRMRTRLILSIDRRNSLAQAKETVDIALEFQSRGVVGIDLCGDPSVTSIAHLSAVFYKASIAGLNIVLHFAEAEVSASDEELRMLLSWNPSRLGHVIHVKDEFKRMITEKKIGLELCLSCNVHAKMITGTFGDHHFGEWKDCGHKRIALCTDDVGVFCSTLSNEYYLAAEHFGMSREELITLAENVVDMIFATESVKDEIRALFKQFRLDEARS</sequence>
<dbReference type="InterPro" id="IPR032466">
    <property type="entry name" value="Metal_Hydrolase"/>
</dbReference>
<dbReference type="InterPro" id="IPR006330">
    <property type="entry name" value="Ado/ade_deaminase"/>
</dbReference>
<keyword evidence="11" id="KW-1185">Reference proteome</keyword>
<evidence type="ECO:0000256" key="4">
    <source>
        <dbReference type="ARBA" id="ARBA00022723"/>
    </source>
</evidence>
<dbReference type="InterPro" id="IPR001365">
    <property type="entry name" value="A_deaminase_dom"/>
</dbReference>
<dbReference type="PANTHER" id="PTHR11409">
    <property type="entry name" value="ADENOSINE DEAMINASE"/>
    <property type="match status" value="1"/>
</dbReference>
<evidence type="ECO:0000256" key="8">
    <source>
        <dbReference type="ARBA" id="ARBA00048787"/>
    </source>
</evidence>
<dbReference type="Proteomes" id="UP000053259">
    <property type="component" value="Unassembled WGS sequence"/>
</dbReference>
<keyword evidence="5" id="KW-0378">Hydrolase</keyword>
<dbReference type="Gene3D" id="3.20.20.140">
    <property type="entry name" value="Metal-dependent hydrolases"/>
    <property type="match status" value="1"/>
</dbReference>
<evidence type="ECO:0000256" key="1">
    <source>
        <dbReference type="ARBA" id="ARBA00001947"/>
    </source>
</evidence>
<evidence type="ECO:0000256" key="6">
    <source>
        <dbReference type="ARBA" id="ARBA00022833"/>
    </source>
</evidence>
<evidence type="ECO:0000313" key="10">
    <source>
        <dbReference type="EMBL" id="KIW03754.1"/>
    </source>
</evidence>
<comment type="subunit">
    <text evidence="3">Monomer.</text>
</comment>
<dbReference type="GO" id="GO:0046103">
    <property type="term" value="P:inosine biosynthetic process"/>
    <property type="evidence" value="ECO:0007669"/>
    <property type="project" value="TreeGrafter"/>
</dbReference>
<protein>
    <submittedName>
        <fullName evidence="10">Adenosine deaminase</fullName>
    </submittedName>
</protein>
<comment type="catalytic activity">
    <reaction evidence="8">
        <text>N(6)-methyl-AMP + H2O + H(+) = IMP + methylamine</text>
        <dbReference type="Rhea" id="RHEA:16001"/>
        <dbReference type="ChEBI" id="CHEBI:15377"/>
        <dbReference type="ChEBI" id="CHEBI:15378"/>
        <dbReference type="ChEBI" id="CHEBI:58053"/>
        <dbReference type="ChEBI" id="CHEBI:59338"/>
        <dbReference type="ChEBI" id="CHEBI:144842"/>
    </reaction>
    <physiologicalReaction direction="left-to-right" evidence="8">
        <dbReference type="Rhea" id="RHEA:16002"/>
    </physiologicalReaction>
</comment>
<dbReference type="CDD" id="cd00443">
    <property type="entry name" value="ADA_AMPD"/>
    <property type="match status" value="1"/>
</dbReference>
<dbReference type="EMBL" id="KN847543">
    <property type="protein sequence ID" value="KIW03754.1"/>
    <property type="molecule type" value="Genomic_DNA"/>
</dbReference>
<evidence type="ECO:0000256" key="3">
    <source>
        <dbReference type="ARBA" id="ARBA00011245"/>
    </source>
</evidence>
<dbReference type="STRING" id="253628.A0A0D2AX41"/>
<evidence type="ECO:0000256" key="2">
    <source>
        <dbReference type="ARBA" id="ARBA00006676"/>
    </source>
</evidence>
<reference evidence="10 11" key="1">
    <citation type="submission" date="2015-01" db="EMBL/GenBank/DDBJ databases">
        <title>The Genome Sequence of Ochroconis gallopava CBS43764.</title>
        <authorList>
            <consortium name="The Broad Institute Genomics Platform"/>
            <person name="Cuomo C."/>
            <person name="de Hoog S."/>
            <person name="Gorbushina A."/>
            <person name="Stielow B."/>
            <person name="Teixiera M."/>
            <person name="Abouelleil A."/>
            <person name="Chapman S.B."/>
            <person name="Priest M."/>
            <person name="Young S.K."/>
            <person name="Wortman J."/>
            <person name="Nusbaum C."/>
            <person name="Birren B."/>
        </authorList>
    </citation>
    <scope>NUCLEOTIDE SEQUENCE [LARGE SCALE GENOMIC DNA]</scope>
    <source>
        <strain evidence="10 11">CBS 43764</strain>
    </source>
</reference>
<keyword evidence="7" id="KW-0546">Nucleotide metabolism</keyword>
<dbReference type="SUPFAM" id="SSF51556">
    <property type="entry name" value="Metallo-dependent hydrolases"/>
    <property type="match status" value="1"/>
</dbReference>
<dbReference type="RefSeq" id="XP_016213623.1">
    <property type="nucleotide sequence ID" value="XM_016358522.1"/>
</dbReference>
<accession>A0A0D2AX41</accession>
<dbReference type="GO" id="GO:0046872">
    <property type="term" value="F:metal ion binding"/>
    <property type="evidence" value="ECO:0007669"/>
    <property type="project" value="UniProtKB-KW"/>
</dbReference>
<proteinExistence type="inferred from homology"/>
<comment type="cofactor">
    <cofactor evidence="1">
        <name>Zn(2+)</name>
        <dbReference type="ChEBI" id="CHEBI:29105"/>
    </cofactor>
</comment>
<dbReference type="InParanoid" id="A0A0D2AX41"/>
<dbReference type="PANTHER" id="PTHR11409:SF42">
    <property type="entry name" value="ADENOSINE DEAMINASE-LIKE PROTEIN"/>
    <property type="match status" value="1"/>
</dbReference>
<dbReference type="FunFam" id="3.20.20.140:FF:000033">
    <property type="entry name" value="Adenosine deaminase-like protein"/>
    <property type="match status" value="1"/>
</dbReference>
<comment type="similarity">
    <text evidence="2">Belongs to the metallo-dependent hydrolases superfamily. Adenosine and AMP deaminases family.</text>
</comment>
<dbReference type="GeneID" id="27313033"/>